<evidence type="ECO:0000256" key="8">
    <source>
        <dbReference type="ARBA" id="ARBA00049299"/>
    </source>
</evidence>
<dbReference type="SUPFAM" id="SSF56112">
    <property type="entry name" value="Protein kinase-like (PK-like)"/>
    <property type="match status" value="1"/>
</dbReference>
<comment type="similarity">
    <text evidence="5">Belongs to the protein kinase superfamily. STE Ser/Thr protein kinase family. MAP kinase kinase subfamily.</text>
</comment>
<dbReference type="GO" id="GO:0004708">
    <property type="term" value="F:MAP kinase kinase activity"/>
    <property type="evidence" value="ECO:0007669"/>
    <property type="project" value="UniProtKB-EC"/>
</dbReference>
<dbReference type="Gene3D" id="3.30.200.20">
    <property type="entry name" value="Phosphorylase Kinase, domain 1"/>
    <property type="match status" value="1"/>
</dbReference>
<keyword evidence="2" id="KW-0547">Nucleotide-binding</keyword>
<evidence type="ECO:0000259" key="10">
    <source>
        <dbReference type="PROSITE" id="PS50011"/>
    </source>
</evidence>
<accession>A0A7S3G2Y6</accession>
<evidence type="ECO:0000256" key="1">
    <source>
        <dbReference type="ARBA" id="ARBA00022679"/>
    </source>
</evidence>
<dbReference type="EC" id="2.7.12.2" evidence="6"/>
<dbReference type="PANTHER" id="PTHR48013:SF9">
    <property type="entry name" value="DUAL SPECIFICITY MITOGEN-ACTIVATED PROTEIN KINASE KINASE 5"/>
    <property type="match status" value="1"/>
</dbReference>
<evidence type="ECO:0000256" key="7">
    <source>
        <dbReference type="ARBA" id="ARBA00049014"/>
    </source>
</evidence>
<evidence type="ECO:0000313" key="11">
    <source>
        <dbReference type="EMBL" id="CAE0248377.1"/>
    </source>
</evidence>
<dbReference type="PROSITE" id="PS50011">
    <property type="entry name" value="PROTEIN_KINASE_DOM"/>
    <property type="match status" value="1"/>
</dbReference>
<dbReference type="InterPro" id="IPR011009">
    <property type="entry name" value="Kinase-like_dom_sf"/>
</dbReference>
<feature type="domain" description="Protein kinase" evidence="10">
    <location>
        <begin position="1"/>
        <end position="272"/>
    </location>
</feature>
<evidence type="ECO:0000256" key="4">
    <source>
        <dbReference type="ARBA" id="ARBA00022840"/>
    </source>
</evidence>
<gene>
    <name evidence="11" type="ORF">PBIL07802_LOCUS10573</name>
</gene>
<evidence type="ECO:0000256" key="6">
    <source>
        <dbReference type="ARBA" id="ARBA00038999"/>
    </source>
</evidence>
<dbReference type="InterPro" id="IPR000719">
    <property type="entry name" value="Prot_kinase_dom"/>
</dbReference>
<protein>
    <recommendedName>
        <fullName evidence="6">mitogen-activated protein kinase kinase</fullName>
        <ecNumber evidence="6">2.7.12.2</ecNumber>
    </recommendedName>
</protein>
<evidence type="ECO:0000256" key="3">
    <source>
        <dbReference type="ARBA" id="ARBA00022777"/>
    </source>
</evidence>
<sequence length="303" mass="34040">MAYSLEQFAVRGMLSDEVVPVKVVQERNSGNILVLKSVPVNFEDSGTAETIVKEVKGQFLANDATVTSFYDSFYENRAIHIMMEYMDQGSLFDVYTAAGSIPEDVLATIAARALEGLAFLHHKREPHIIHRSIKPSNILLNHDGQVKLTDFGHSRQLDNSYSGAKTVVGGVSKTTRGFLCYSSPERINAAKYSYNSDIWSLGLSILEAATGRFPYRDVNEYYDLLDIIVDEPHPEPPAGASEEFVEFINKCLDHEPADRLETMDLLSDDKFIERGRENPVDLAGFLASLREHNPRYDEKFPRL</sequence>
<comment type="catalytic activity">
    <reaction evidence="8">
        <text>L-threonyl-[protein] + ATP = O-phospho-L-threonyl-[protein] + ADP + H(+)</text>
        <dbReference type="Rhea" id="RHEA:46608"/>
        <dbReference type="Rhea" id="RHEA-COMP:11060"/>
        <dbReference type="Rhea" id="RHEA-COMP:11605"/>
        <dbReference type="ChEBI" id="CHEBI:15378"/>
        <dbReference type="ChEBI" id="CHEBI:30013"/>
        <dbReference type="ChEBI" id="CHEBI:30616"/>
        <dbReference type="ChEBI" id="CHEBI:61977"/>
        <dbReference type="ChEBI" id="CHEBI:456216"/>
        <dbReference type="EC" id="2.7.12.2"/>
    </reaction>
</comment>
<dbReference type="PANTHER" id="PTHR48013">
    <property type="entry name" value="DUAL SPECIFICITY MITOGEN-ACTIVATED PROTEIN KINASE KINASE 5-RELATED"/>
    <property type="match status" value="1"/>
</dbReference>
<dbReference type="AlphaFoldDB" id="A0A7S3G2Y6"/>
<dbReference type="EMBL" id="HBIB01016260">
    <property type="protein sequence ID" value="CAE0248377.1"/>
    <property type="molecule type" value="Transcribed_RNA"/>
</dbReference>
<evidence type="ECO:0000256" key="2">
    <source>
        <dbReference type="ARBA" id="ARBA00022741"/>
    </source>
</evidence>
<name>A0A7S3G2Y6_9EUKA</name>
<keyword evidence="4" id="KW-0067">ATP-binding</keyword>
<reference evidence="11" key="1">
    <citation type="submission" date="2021-01" db="EMBL/GenBank/DDBJ databases">
        <authorList>
            <person name="Corre E."/>
            <person name="Pelletier E."/>
            <person name="Niang G."/>
            <person name="Scheremetjew M."/>
            <person name="Finn R."/>
            <person name="Kale V."/>
            <person name="Holt S."/>
            <person name="Cochrane G."/>
            <person name="Meng A."/>
            <person name="Brown T."/>
            <person name="Cohen L."/>
        </authorList>
    </citation>
    <scope>NUCLEOTIDE SEQUENCE</scope>
    <source>
        <strain evidence="11">NIES-2562</strain>
    </source>
</reference>
<dbReference type="GO" id="GO:0005524">
    <property type="term" value="F:ATP binding"/>
    <property type="evidence" value="ECO:0007669"/>
    <property type="project" value="UniProtKB-KW"/>
</dbReference>
<organism evidence="11">
    <name type="scientific">Palpitomonas bilix</name>
    <dbReference type="NCBI Taxonomy" id="652834"/>
    <lineage>
        <taxon>Eukaryota</taxon>
        <taxon>Eukaryota incertae sedis</taxon>
    </lineage>
</organism>
<dbReference type="Pfam" id="PF00069">
    <property type="entry name" value="Pkinase"/>
    <property type="match status" value="1"/>
</dbReference>
<evidence type="ECO:0000256" key="5">
    <source>
        <dbReference type="ARBA" id="ARBA00038035"/>
    </source>
</evidence>
<comment type="catalytic activity">
    <reaction evidence="9">
        <text>L-tyrosyl-[protein] + ATP = O-phospho-L-tyrosyl-[protein] + ADP + H(+)</text>
        <dbReference type="Rhea" id="RHEA:10596"/>
        <dbReference type="Rhea" id="RHEA-COMP:10136"/>
        <dbReference type="Rhea" id="RHEA-COMP:20101"/>
        <dbReference type="ChEBI" id="CHEBI:15378"/>
        <dbReference type="ChEBI" id="CHEBI:30616"/>
        <dbReference type="ChEBI" id="CHEBI:46858"/>
        <dbReference type="ChEBI" id="CHEBI:61978"/>
        <dbReference type="ChEBI" id="CHEBI:456216"/>
        <dbReference type="EC" id="2.7.12.2"/>
    </reaction>
</comment>
<keyword evidence="3" id="KW-0418">Kinase</keyword>
<proteinExistence type="inferred from homology"/>
<evidence type="ECO:0000256" key="9">
    <source>
        <dbReference type="ARBA" id="ARBA00051693"/>
    </source>
</evidence>
<comment type="catalytic activity">
    <reaction evidence="7">
        <text>L-seryl-[protein] + ATP = O-phospho-L-seryl-[protein] + ADP + H(+)</text>
        <dbReference type="Rhea" id="RHEA:17989"/>
        <dbReference type="Rhea" id="RHEA-COMP:9863"/>
        <dbReference type="Rhea" id="RHEA-COMP:11604"/>
        <dbReference type="ChEBI" id="CHEBI:15378"/>
        <dbReference type="ChEBI" id="CHEBI:29999"/>
        <dbReference type="ChEBI" id="CHEBI:30616"/>
        <dbReference type="ChEBI" id="CHEBI:83421"/>
        <dbReference type="ChEBI" id="CHEBI:456216"/>
        <dbReference type="EC" id="2.7.12.2"/>
    </reaction>
</comment>
<keyword evidence="1" id="KW-0808">Transferase</keyword>
<dbReference type="Gene3D" id="1.10.510.10">
    <property type="entry name" value="Transferase(Phosphotransferase) domain 1"/>
    <property type="match status" value="1"/>
</dbReference>